<dbReference type="InterPro" id="IPR045057">
    <property type="entry name" value="Gcn5-rel_NAT"/>
</dbReference>
<keyword evidence="4" id="KW-1185">Reference proteome</keyword>
<feature type="domain" description="N-acetyltransferase" evidence="1">
    <location>
        <begin position="1"/>
        <end position="101"/>
    </location>
</feature>
<dbReference type="AlphaFoldDB" id="A0A917RWL3"/>
<dbReference type="InterPro" id="IPR031165">
    <property type="entry name" value="GNAT_YJDJ"/>
</dbReference>
<reference evidence="3" key="2">
    <citation type="submission" date="2020-09" db="EMBL/GenBank/DDBJ databases">
        <authorList>
            <person name="Sun Q."/>
            <person name="Zhou Y."/>
        </authorList>
    </citation>
    <scope>NUCLEOTIDE SEQUENCE</scope>
    <source>
        <strain evidence="3">CGMCC 4.3508</strain>
    </source>
</reference>
<feature type="domain" description="N-acetyltransferase" evidence="2">
    <location>
        <begin position="11"/>
        <end position="97"/>
    </location>
</feature>
<dbReference type="RefSeq" id="WP_063000256.1">
    <property type="nucleotide sequence ID" value="NZ_BMMH01000019.1"/>
</dbReference>
<evidence type="ECO:0000313" key="3">
    <source>
        <dbReference type="EMBL" id="GGL37160.1"/>
    </source>
</evidence>
<protein>
    <submittedName>
        <fullName evidence="3">N-acetyltransferase</fullName>
    </submittedName>
</protein>
<dbReference type="PROSITE" id="PS51729">
    <property type="entry name" value="GNAT_YJDJ"/>
    <property type="match status" value="1"/>
</dbReference>
<dbReference type="PANTHER" id="PTHR31435:SF10">
    <property type="entry name" value="BSR4717 PROTEIN"/>
    <property type="match status" value="1"/>
</dbReference>
<gene>
    <name evidence="3" type="ORF">GCM10011588_59910</name>
</gene>
<dbReference type="Proteomes" id="UP000638263">
    <property type="component" value="Unassembled WGS sequence"/>
</dbReference>
<dbReference type="GO" id="GO:0016747">
    <property type="term" value="F:acyltransferase activity, transferring groups other than amino-acyl groups"/>
    <property type="evidence" value="ECO:0007669"/>
    <property type="project" value="InterPro"/>
</dbReference>
<name>A0A917RWL3_9NOCA</name>
<organism evidence="3 4">
    <name type="scientific">Nocardia jinanensis</name>
    <dbReference type="NCBI Taxonomy" id="382504"/>
    <lineage>
        <taxon>Bacteria</taxon>
        <taxon>Bacillati</taxon>
        <taxon>Actinomycetota</taxon>
        <taxon>Actinomycetes</taxon>
        <taxon>Mycobacteriales</taxon>
        <taxon>Nocardiaceae</taxon>
        <taxon>Nocardia</taxon>
    </lineage>
</organism>
<dbReference type="Pfam" id="PF14542">
    <property type="entry name" value="Acetyltransf_CG"/>
    <property type="match status" value="1"/>
</dbReference>
<dbReference type="PROSITE" id="PS51186">
    <property type="entry name" value="GNAT"/>
    <property type="match status" value="1"/>
</dbReference>
<dbReference type="EMBL" id="BMMH01000019">
    <property type="protein sequence ID" value="GGL37160.1"/>
    <property type="molecule type" value="Genomic_DNA"/>
</dbReference>
<evidence type="ECO:0000259" key="1">
    <source>
        <dbReference type="PROSITE" id="PS51186"/>
    </source>
</evidence>
<evidence type="ECO:0000259" key="2">
    <source>
        <dbReference type="PROSITE" id="PS51729"/>
    </source>
</evidence>
<dbReference type="InterPro" id="IPR000182">
    <property type="entry name" value="GNAT_dom"/>
</dbReference>
<dbReference type="SUPFAM" id="SSF55729">
    <property type="entry name" value="Acyl-CoA N-acyltransferases (Nat)"/>
    <property type="match status" value="1"/>
</dbReference>
<proteinExistence type="predicted"/>
<evidence type="ECO:0000313" key="4">
    <source>
        <dbReference type="Proteomes" id="UP000638263"/>
    </source>
</evidence>
<sequence>MTEATEQSKVLRNPGENRYEVWYGAELAGFAEYTERGGETVFTHTEIGPEFGGKGLGSRLAEFAITDTVDRGRKIRPECPFIRSYLEKHPQYGEHVVGVDE</sequence>
<dbReference type="InterPro" id="IPR016181">
    <property type="entry name" value="Acyl_CoA_acyltransferase"/>
</dbReference>
<accession>A0A917RWL3</accession>
<comment type="caution">
    <text evidence="3">The sequence shown here is derived from an EMBL/GenBank/DDBJ whole genome shotgun (WGS) entry which is preliminary data.</text>
</comment>
<dbReference type="Gene3D" id="3.40.630.30">
    <property type="match status" value="1"/>
</dbReference>
<reference evidence="3" key="1">
    <citation type="journal article" date="2014" name="Int. J. Syst. Evol. Microbiol.">
        <title>Complete genome sequence of Corynebacterium casei LMG S-19264T (=DSM 44701T), isolated from a smear-ripened cheese.</title>
        <authorList>
            <consortium name="US DOE Joint Genome Institute (JGI-PGF)"/>
            <person name="Walter F."/>
            <person name="Albersmeier A."/>
            <person name="Kalinowski J."/>
            <person name="Ruckert C."/>
        </authorList>
    </citation>
    <scope>NUCLEOTIDE SEQUENCE</scope>
    <source>
        <strain evidence="3">CGMCC 4.3508</strain>
    </source>
</reference>
<dbReference type="PANTHER" id="PTHR31435">
    <property type="entry name" value="PROTEIN NATD1"/>
    <property type="match status" value="1"/>
</dbReference>